<evidence type="ECO:0000256" key="1">
    <source>
        <dbReference type="SAM" id="MobiDB-lite"/>
    </source>
</evidence>
<dbReference type="Gene3D" id="3.30.450.200">
    <property type="match status" value="1"/>
</dbReference>
<dbReference type="InterPro" id="IPR005112">
    <property type="entry name" value="dDENN_dom"/>
</dbReference>
<gene>
    <name evidence="4 5 6" type="primary">LOC115752524</name>
</gene>
<evidence type="ECO:0000313" key="5">
    <source>
        <dbReference type="RefSeq" id="XP_030546605.2"/>
    </source>
</evidence>
<dbReference type="InterPro" id="IPR051942">
    <property type="entry name" value="DENN_domain_containing_2"/>
</dbReference>
<dbReference type="InterPro" id="IPR001194">
    <property type="entry name" value="cDENN_dom"/>
</dbReference>
<dbReference type="PANTHER" id="PTHR15288:SF0">
    <property type="entry name" value="UDENN DOMAIN-CONTAINING PROTEIN"/>
    <property type="match status" value="1"/>
</dbReference>
<name>A0A8B8QHE7_9MYRT</name>
<evidence type="ECO:0000313" key="3">
    <source>
        <dbReference type="Proteomes" id="UP000827889"/>
    </source>
</evidence>
<dbReference type="Pfam" id="PF03456">
    <property type="entry name" value="uDENN"/>
    <property type="match status" value="1"/>
</dbReference>
<reference evidence="4 5" key="1">
    <citation type="submission" date="2025-05" db="UniProtKB">
        <authorList>
            <consortium name="RefSeq"/>
        </authorList>
    </citation>
    <scope>IDENTIFICATION</scope>
    <source>
        <tissue evidence="4 5">Leaf</tissue>
    </source>
</reference>
<dbReference type="Pfam" id="PF03455">
    <property type="entry name" value="dDENN"/>
    <property type="match status" value="1"/>
</dbReference>
<dbReference type="RefSeq" id="XP_030546604.2">
    <property type="nucleotide sequence ID" value="XM_030690744.2"/>
</dbReference>
<keyword evidence="3" id="KW-1185">Reference proteome</keyword>
<dbReference type="KEGG" id="rarg:115752524"/>
<dbReference type="InterPro" id="IPR043153">
    <property type="entry name" value="DENN_C"/>
</dbReference>
<protein>
    <submittedName>
        <fullName evidence="4 5">Uncharacterized protein LOC115752524 isoform X1</fullName>
    </submittedName>
</protein>
<dbReference type="Proteomes" id="UP000827889">
    <property type="component" value="Chromosome 7"/>
</dbReference>
<sequence length="813" mass="91689">MQAKEDGEAQEERPSSPYYVLQHFSEEAIRVANEAIHSVYTGGSGVQPGHRRSQSDVMHRRSNNLQRWKSQMQKAWRWGNSSDEQRRRSSFNPEVLANQKRQWYQLHARPLDNDAYVLPTSLFEHFILAGLHSDANLEVVEDAFIKRKKWESEMAKSELIDSKLLQNRAPSFPTLEPQILFKYPPGKRLAMRQRDLAAFCFPGGVKAQMLERTPSLSDLNELVYGQEHLGRDDLAFLFSFKMADNATLYGVCMLVPEIVQRPPGIVGNLSPLTQSSGGCRFLVSAPRCYCLLTRVPFFELHYEMLNSIIAQERLDRITRFVNEMTLSSYIPSETNAHDMMSKNDENHDDDCRTDWMASAIPLHSAFALTAAAAGLARDSGVSSSSIKIQETQSPESATASDVSELSHARQIDNCVGRPMPHFDDNTSEISETRSECLERMSECYENGHNSPEVGAFLCHRNPIMERLGSSESLYSPVRSVVSEDEDDDLFPNSQRELNDDVILEWARETKNDLLQIVCSYHALPLPPRGGEIVFQPLEHLQAMSYRRPPISAVGLSKQLLDLLENAEVHAKIGCAETALALSVWTTATICRVLSLESVLWLVAGVLLEKQIVLVCPNLGILSASVLSLIPMIQPFEWQSLLLPVLPEKMFDFLDAPVPFIVGIQHKFADLKMKTSNLVQVNVLKDQVKMCPLPALPRYKELVSELKPIHARLSRESSIAKRHPVYNCSEVQAEAANRFLTVMRNYLDSLCSDLKSYTITSVQSNNDRVSLLLKDSFVDSFPSRDRPFIKMFVDTQMFSVLSDAAISTCESRHF</sequence>
<dbReference type="PANTHER" id="PTHR15288">
    <property type="entry name" value="DENN DOMAIN-CONTAINING PROTEIN 2"/>
    <property type="match status" value="1"/>
</dbReference>
<dbReference type="GeneID" id="115752524"/>
<dbReference type="InterPro" id="IPR037516">
    <property type="entry name" value="Tripartite_DENN"/>
</dbReference>
<feature type="region of interest" description="Disordered" evidence="1">
    <location>
        <begin position="386"/>
        <end position="405"/>
    </location>
</feature>
<dbReference type="Gene3D" id="3.40.50.11500">
    <property type="match status" value="1"/>
</dbReference>
<evidence type="ECO:0000259" key="2">
    <source>
        <dbReference type="PROSITE" id="PS50211"/>
    </source>
</evidence>
<feature type="domain" description="UDENN" evidence="2">
    <location>
        <begin position="157"/>
        <end position="813"/>
    </location>
</feature>
<proteinExistence type="predicted"/>
<dbReference type="RefSeq" id="XP_048139092.1">
    <property type="nucleotide sequence ID" value="XM_048283135.1"/>
</dbReference>
<dbReference type="PROSITE" id="PS50211">
    <property type="entry name" value="DENN"/>
    <property type="match status" value="1"/>
</dbReference>
<dbReference type="InterPro" id="IPR005113">
    <property type="entry name" value="uDENN_dom"/>
</dbReference>
<dbReference type="RefSeq" id="XP_030546605.2">
    <property type="nucleotide sequence ID" value="XM_030690745.2"/>
</dbReference>
<dbReference type="Pfam" id="PF02141">
    <property type="entry name" value="DENN"/>
    <property type="match status" value="1"/>
</dbReference>
<evidence type="ECO:0000313" key="6">
    <source>
        <dbReference type="RefSeq" id="XP_048139092.1"/>
    </source>
</evidence>
<dbReference type="AlphaFoldDB" id="A0A8B8QHE7"/>
<accession>A0A8B8QHE7</accession>
<feature type="compositionally biased region" description="Polar residues" evidence="1">
    <location>
        <begin position="386"/>
        <end position="403"/>
    </location>
</feature>
<evidence type="ECO:0000313" key="4">
    <source>
        <dbReference type="RefSeq" id="XP_030546604.2"/>
    </source>
</evidence>
<organism evidence="3 4">
    <name type="scientific">Rhodamnia argentea</name>
    <dbReference type="NCBI Taxonomy" id="178133"/>
    <lineage>
        <taxon>Eukaryota</taxon>
        <taxon>Viridiplantae</taxon>
        <taxon>Streptophyta</taxon>
        <taxon>Embryophyta</taxon>
        <taxon>Tracheophyta</taxon>
        <taxon>Spermatophyta</taxon>
        <taxon>Magnoliopsida</taxon>
        <taxon>eudicotyledons</taxon>
        <taxon>Gunneridae</taxon>
        <taxon>Pentapetalae</taxon>
        <taxon>rosids</taxon>
        <taxon>malvids</taxon>
        <taxon>Myrtales</taxon>
        <taxon>Myrtaceae</taxon>
        <taxon>Myrtoideae</taxon>
        <taxon>Myrteae</taxon>
        <taxon>Australasian group</taxon>
        <taxon>Rhodamnia</taxon>
    </lineage>
</organism>
<dbReference type="SMART" id="SM00799">
    <property type="entry name" value="DENN"/>
    <property type="match status" value="1"/>
</dbReference>